<evidence type="ECO:0000256" key="1">
    <source>
        <dbReference type="SAM" id="Phobius"/>
    </source>
</evidence>
<evidence type="ECO:0000313" key="2">
    <source>
        <dbReference type="EMBL" id="KFK31431.1"/>
    </source>
</evidence>
<keyword evidence="1" id="KW-0472">Membrane</keyword>
<dbReference type="Proteomes" id="UP000029120">
    <property type="component" value="Chromosome 6"/>
</dbReference>
<keyword evidence="1" id="KW-1133">Transmembrane helix</keyword>
<dbReference type="AlphaFoldDB" id="A0A087GNH9"/>
<reference evidence="3" key="1">
    <citation type="journal article" date="2015" name="Nat. Plants">
        <title>Genome expansion of Arabis alpina linked with retrotransposition and reduced symmetric DNA methylation.</title>
        <authorList>
            <person name="Willing E.M."/>
            <person name="Rawat V."/>
            <person name="Mandakova T."/>
            <person name="Maumus F."/>
            <person name="James G.V."/>
            <person name="Nordstroem K.J."/>
            <person name="Becker C."/>
            <person name="Warthmann N."/>
            <person name="Chica C."/>
            <person name="Szarzynska B."/>
            <person name="Zytnicki M."/>
            <person name="Albani M.C."/>
            <person name="Kiefer C."/>
            <person name="Bergonzi S."/>
            <person name="Castaings L."/>
            <person name="Mateos J.L."/>
            <person name="Berns M.C."/>
            <person name="Bujdoso N."/>
            <person name="Piofczyk T."/>
            <person name="de Lorenzo L."/>
            <person name="Barrero-Sicilia C."/>
            <person name="Mateos I."/>
            <person name="Piednoel M."/>
            <person name="Hagmann J."/>
            <person name="Chen-Min-Tao R."/>
            <person name="Iglesias-Fernandez R."/>
            <person name="Schuster S.C."/>
            <person name="Alonso-Blanco C."/>
            <person name="Roudier F."/>
            <person name="Carbonero P."/>
            <person name="Paz-Ares J."/>
            <person name="Davis S.J."/>
            <person name="Pecinka A."/>
            <person name="Quesneville H."/>
            <person name="Colot V."/>
            <person name="Lysak M.A."/>
            <person name="Weigel D."/>
            <person name="Coupland G."/>
            <person name="Schneeberger K."/>
        </authorList>
    </citation>
    <scope>NUCLEOTIDE SEQUENCE [LARGE SCALE GENOMIC DNA]</scope>
    <source>
        <strain evidence="3">cv. Pajares</strain>
    </source>
</reference>
<dbReference type="EMBL" id="CM002874">
    <property type="protein sequence ID" value="KFK31431.1"/>
    <property type="molecule type" value="Genomic_DNA"/>
</dbReference>
<proteinExistence type="predicted"/>
<protein>
    <recommendedName>
        <fullName evidence="4">Transmembrane protein</fullName>
    </recommendedName>
</protein>
<keyword evidence="3" id="KW-1185">Reference proteome</keyword>
<keyword evidence="1" id="KW-0812">Transmembrane</keyword>
<accession>A0A087GNH9</accession>
<sequence>MVHGHILGLSTVAVPHFLIVVFFASSLVRSCSFSICRD</sequence>
<evidence type="ECO:0000313" key="3">
    <source>
        <dbReference type="Proteomes" id="UP000029120"/>
    </source>
</evidence>
<name>A0A087GNH9_ARAAL</name>
<evidence type="ECO:0008006" key="4">
    <source>
        <dbReference type="Google" id="ProtNLM"/>
    </source>
</evidence>
<organism evidence="2 3">
    <name type="scientific">Arabis alpina</name>
    <name type="common">Alpine rock-cress</name>
    <dbReference type="NCBI Taxonomy" id="50452"/>
    <lineage>
        <taxon>Eukaryota</taxon>
        <taxon>Viridiplantae</taxon>
        <taxon>Streptophyta</taxon>
        <taxon>Embryophyta</taxon>
        <taxon>Tracheophyta</taxon>
        <taxon>Spermatophyta</taxon>
        <taxon>Magnoliopsida</taxon>
        <taxon>eudicotyledons</taxon>
        <taxon>Gunneridae</taxon>
        <taxon>Pentapetalae</taxon>
        <taxon>rosids</taxon>
        <taxon>malvids</taxon>
        <taxon>Brassicales</taxon>
        <taxon>Brassicaceae</taxon>
        <taxon>Arabideae</taxon>
        <taxon>Arabis</taxon>
    </lineage>
</organism>
<dbReference type="Gramene" id="KFK31431">
    <property type="protein sequence ID" value="KFK31431"/>
    <property type="gene ID" value="AALP_AA6G111100"/>
</dbReference>
<feature type="transmembrane region" description="Helical" evidence="1">
    <location>
        <begin position="6"/>
        <end position="28"/>
    </location>
</feature>
<gene>
    <name evidence="2" type="ordered locus">AALP_Aa6g111100</name>
</gene>